<dbReference type="RefSeq" id="WP_260727212.1">
    <property type="nucleotide sequence ID" value="NZ_BAAABS010000033.1"/>
</dbReference>
<evidence type="ECO:0000313" key="2">
    <source>
        <dbReference type="Proteomes" id="UP001058271"/>
    </source>
</evidence>
<dbReference type="EMBL" id="CP073721">
    <property type="protein sequence ID" value="UWZ37848.1"/>
    <property type="molecule type" value="Genomic_DNA"/>
</dbReference>
<accession>A0ABY5ZAX5</accession>
<sequence>MVVTAWMIDDPGDGTVEYSALRVRQVLSALLAPGATNLGARSGVRPGGTGLRVTASGSTATIQTGACVVDAAVTTTQAAYLIASSATETRTIPPADGTFNRIDSVYARVYDHAVDASGQRKADIEYLAGTPSSTPAAPTLPPRSLLLGDLLVPTTGPVAVTDRRRWTVASGGILPVRDQAERDAVDAYDGLAVWRQDRKSLEVSDGSGYLEFRPAKIAENILGAAAASVTFSSISTTYRQLQLWVAARGDAPLAFVETILRINGDTTASYDSQQITGKSAIVAAFENIAGSGLLVGETAGASTPAGSGSVHVINIPWYRGTLLHKMVTVSHGLILGTASGSFESKHWSGRWRNTAAVNSLTLLTGSGNFVAGSSFALYGLP</sequence>
<reference evidence="1" key="1">
    <citation type="submission" date="2021-04" db="EMBL/GenBank/DDBJ databases">
        <title>Biosynthetic gene clusters of Dactylosporangioum roseum.</title>
        <authorList>
            <person name="Hartkoorn R.C."/>
            <person name="Beaudoing E."/>
            <person name="Hot D."/>
            <person name="Moureu S."/>
        </authorList>
    </citation>
    <scope>NUCLEOTIDE SEQUENCE</scope>
    <source>
        <strain evidence="1">NRRL B-16295</strain>
    </source>
</reference>
<gene>
    <name evidence="1" type="ORF">Drose_06120</name>
</gene>
<evidence type="ECO:0008006" key="3">
    <source>
        <dbReference type="Google" id="ProtNLM"/>
    </source>
</evidence>
<organism evidence="1 2">
    <name type="scientific">Dactylosporangium roseum</name>
    <dbReference type="NCBI Taxonomy" id="47989"/>
    <lineage>
        <taxon>Bacteria</taxon>
        <taxon>Bacillati</taxon>
        <taxon>Actinomycetota</taxon>
        <taxon>Actinomycetes</taxon>
        <taxon>Micromonosporales</taxon>
        <taxon>Micromonosporaceae</taxon>
        <taxon>Dactylosporangium</taxon>
    </lineage>
</organism>
<keyword evidence="2" id="KW-1185">Reference proteome</keyword>
<dbReference type="Proteomes" id="UP001058271">
    <property type="component" value="Chromosome"/>
</dbReference>
<name>A0ABY5ZAX5_9ACTN</name>
<protein>
    <recommendedName>
        <fullName evidence="3">Minor tail protein</fullName>
    </recommendedName>
</protein>
<proteinExistence type="predicted"/>
<evidence type="ECO:0000313" key="1">
    <source>
        <dbReference type="EMBL" id="UWZ37848.1"/>
    </source>
</evidence>